<dbReference type="EMBL" id="RBRE01000079">
    <property type="protein sequence ID" value="RMQ42657.1"/>
    <property type="molecule type" value="Genomic_DNA"/>
</dbReference>
<sequence length="615" mass="66296">MSNDRALIADAAQAAFFDQGMNDPVLILTLQAGVDGQAQHPLAQGPRYRLPRLWLKIFEGVQRRVEVATRIDAPRIERGADSEQVLFVLQAHREVAVVQFAVGFGLLQVQIAFQTRSVAMGNFGALFENVLDIVQNAQPHGGREFVELGVDADAVDLVDVGDAEVAQQVGAPCQFVIIGNDRAAFDGVKQLGRMKAQGADIAAIEHGLASMSHRKCMGAVVDHLEPVLACDLLDCVDRTRIAEHMGAHDGAGVFADAAFDVLWRDIPGLRIDIGKDWPDTFPLQGTGGRYKAERRSHGAAAKTQGAIGYLQGQRAVVGQDNVLDPQIVLEPAFQLAYQWSVIGQPASRVNTLDIRLELVDITKVRLGYVNHRSLHVCRRVVLLRVSGCLLRESGRGRFRRRYAGPGTDTCGPALIDAKDHAGCRTAAVRVTEMQDGRGAFQARTAGLVGVQGAVAPEQVDIAGLQLQYLGGDPAALDGDTGHPATEAVLQQCFLDDIAQHTAAQLAGIGKQHQIAAFLAVERDVDRNQSGDQAGIEVEAIGFAHALRTLDATQHREYLLAGAVLPGRVPIQTGHQLFECRIRPEAGQQTFSQCTFTVIREVFTGMLLCAAIGKCP</sequence>
<reference evidence="1 2" key="1">
    <citation type="submission" date="2018-08" db="EMBL/GenBank/DDBJ databases">
        <title>Recombination of ecologically and evolutionarily significant loci maintains genetic cohesion in the Pseudomonas syringae species complex.</title>
        <authorList>
            <person name="Dillon M."/>
            <person name="Thakur S."/>
            <person name="Almeida R.N.D."/>
            <person name="Weir B.S."/>
            <person name="Guttman D.S."/>
        </authorList>
    </citation>
    <scope>NUCLEOTIDE SEQUENCE [LARGE SCALE GENOMIC DNA]</scope>
    <source>
        <strain evidence="1 2">ICMP 3353</strain>
    </source>
</reference>
<organism evidence="1 2">
    <name type="scientific">Pseudomonas cichorii</name>
    <dbReference type="NCBI Taxonomy" id="36746"/>
    <lineage>
        <taxon>Bacteria</taxon>
        <taxon>Pseudomonadati</taxon>
        <taxon>Pseudomonadota</taxon>
        <taxon>Gammaproteobacteria</taxon>
        <taxon>Pseudomonadales</taxon>
        <taxon>Pseudomonadaceae</taxon>
        <taxon>Pseudomonas</taxon>
    </lineage>
</organism>
<dbReference type="AlphaFoldDB" id="A0A3M4LMF9"/>
<proteinExistence type="predicted"/>
<comment type="caution">
    <text evidence="1">The sequence shown here is derived from an EMBL/GenBank/DDBJ whole genome shotgun (WGS) entry which is preliminary data.</text>
</comment>
<evidence type="ECO:0000313" key="1">
    <source>
        <dbReference type="EMBL" id="RMQ42657.1"/>
    </source>
</evidence>
<protein>
    <submittedName>
        <fullName evidence="1">Uncharacterized protein</fullName>
    </submittedName>
</protein>
<name>A0A3M4LMF9_PSECI</name>
<gene>
    <name evidence="1" type="ORF">ALQ04_05441</name>
</gene>
<dbReference type="Proteomes" id="UP000277236">
    <property type="component" value="Unassembled WGS sequence"/>
</dbReference>
<accession>A0A3M4LMF9</accession>
<evidence type="ECO:0000313" key="2">
    <source>
        <dbReference type="Proteomes" id="UP000277236"/>
    </source>
</evidence>